<keyword evidence="4 8" id="KW-0863">Zinc-finger</keyword>
<dbReference type="STRING" id="13706.A0A1X2HLK2"/>
<dbReference type="EMBL" id="MCGN01000002">
    <property type="protein sequence ID" value="ORZ00241.1"/>
    <property type="molecule type" value="Genomic_DNA"/>
</dbReference>
<proteinExistence type="predicted"/>
<dbReference type="InterPro" id="IPR051834">
    <property type="entry name" value="RING_finger_E3_ligase"/>
</dbReference>
<accession>A0A1X2HLK2</accession>
<evidence type="ECO:0000256" key="5">
    <source>
        <dbReference type="ARBA" id="ARBA00022833"/>
    </source>
</evidence>
<feature type="domain" description="RING-type" evidence="10">
    <location>
        <begin position="178"/>
        <end position="220"/>
    </location>
</feature>
<keyword evidence="5" id="KW-0862">Zinc</keyword>
<evidence type="ECO:0000256" key="4">
    <source>
        <dbReference type="ARBA" id="ARBA00022771"/>
    </source>
</evidence>
<evidence type="ECO:0000256" key="3">
    <source>
        <dbReference type="ARBA" id="ARBA00022723"/>
    </source>
</evidence>
<dbReference type="GO" id="GO:0006511">
    <property type="term" value="P:ubiquitin-dependent protein catabolic process"/>
    <property type="evidence" value="ECO:0007669"/>
    <property type="project" value="TreeGrafter"/>
</dbReference>
<dbReference type="GO" id="GO:0061630">
    <property type="term" value="F:ubiquitin protein ligase activity"/>
    <property type="evidence" value="ECO:0007669"/>
    <property type="project" value="TreeGrafter"/>
</dbReference>
<dbReference type="SUPFAM" id="SSF52025">
    <property type="entry name" value="PA domain"/>
    <property type="match status" value="1"/>
</dbReference>
<comment type="subcellular location">
    <subcellularLocation>
        <location evidence="1">Membrane</location>
    </subcellularLocation>
</comment>
<keyword evidence="3" id="KW-0479">Metal-binding</keyword>
<evidence type="ECO:0000256" key="7">
    <source>
        <dbReference type="ARBA" id="ARBA00023136"/>
    </source>
</evidence>
<dbReference type="PROSITE" id="PS50089">
    <property type="entry name" value="ZF_RING_2"/>
    <property type="match status" value="1"/>
</dbReference>
<protein>
    <recommendedName>
        <fullName evidence="10">RING-type domain-containing protein</fullName>
    </recommendedName>
</protein>
<dbReference type="SMART" id="SM00744">
    <property type="entry name" value="RINGv"/>
    <property type="match status" value="1"/>
</dbReference>
<dbReference type="InterPro" id="IPR046450">
    <property type="entry name" value="PA_dom_sf"/>
</dbReference>
<comment type="caution">
    <text evidence="11">The sequence shown here is derived from an EMBL/GenBank/DDBJ whole genome shotgun (WGS) entry which is preliminary data.</text>
</comment>
<dbReference type="GO" id="GO:0008270">
    <property type="term" value="F:zinc ion binding"/>
    <property type="evidence" value="ECO:0007669"/>
    <property type="project" value="UniProtKB-KW"/>
</dbReference>
<name>A0A1X2HLK2_SYNRA</name>
<reference evidence="11 12" key="1">
    <citation type="submission" date="2016-07" db="EMBL/GenBank/DDBJ databases">
        <title>Pervasive Adenine N6-methylation of Active Genes in Fungi.</title>
        <authorList>
            <consortium name="DOE Joint Genome Institute"/>
            <person name="Mondo S.J."/>
            <person name="Dannebaum R.O."/>
            <person name="Kuo R.C."/>
            <person name="Labutti K."/>
            <person name="Haridas S."/>
            <person name="Kuo A."/>
            <person name="Salamov A."/>
            <person name="Ahrendt S.R."/>
            <person name="Lipzen A."/>
            <person name="Sullivan W."/>
            <person name="Andreopoulos W.B."/>
            <person name="Clum A."/>
            <person name="Lindquist E."/>
            <person name="Daum C."/>
            <person name="Ramamoorthy G.K."/>
            <person name="Gryganskyi A."/>
            <person name="Culley D."/>
            <person name="Magnuson J.K."/>
            <person name="James T.Y."/>
            <person name="O'Malley M.A."/>
            <person name="Stajich J.E."/>
            <person name="Spatafora J.W."/>
            <person name="Visel A."/>
            <person name="Grigoriev I.V."/>
        </authorList>
    </citation>
    <scope>NUCLEOTIDE SEQUENCE [LARGE SCALE GENOMIC DNA]</scope>
    <source>
        <strain evidence="11 12">NRRL 2496</strain>
    </source>
</reference>
<evidence type="ECO:0000256" key="9">
    <source>
        <dbReference type="SAM" id="Phobius"/>
    </source>
</evidence>
<keyword evidence="7 9" id="KW-0472">Membrane</keyword>
<evidence type="ECO:0000256" key="2">
    <source>
        <dbReference type="ARBA" id="ARBA00022692"/>
    </source>
</evidence>
<dbReference type="Pfam" id="PF13639">
    <property type="entry name" value="zf-RING_2"/>
    <property type="match status" value="1"/>
</dbReference>
<dbReference type="CDD" id="cd16473">
    <property type="entry name" value="RING-H2_RNF103"/>
    <property type="match status" value="1"/>
</dbReference>
<dbReference type="GO" id="GO:0005634">
    <property type="term" value="C:nucleus"/>
    <property type="evidence" value="ECO:0007669"/>
    <property type="project" value="TreeGrafter"/>
</dbReference>
<dbReference type="Proteomes" id="UP000242180">
    <property type="component" value="Unassembled WGS sequence"/>
</dbReference>
<dbReference type="FunCoup" id="A0A1X2HLK2">
    <property type="interactions" value="394"/>
</dbReference>
<dbReference type="AlphaFoldDB" id="A0A1X2HLK2"/>
<dbReference type="PANTHER" id="PTHR45931:SF3">
    <property type="entry name" value="RING ZINC FINGER-CONTAINING PROTEIN"/>
    <property type="match status" value="1"/>
</dbReference>
<dbReference type="SUPFAM" id="SSF57850">
    <property type="entry name" value="RING/U-box"/>
    <property type="match status" value="1"/>
</dbReference>
<dbReference type="OMA" id="CFWKIYL"/>
<keyword evidence="2 9" id="KW-0812">Transmembrane</keyword>
<gene>
    <name evidence="11" type="ORF">BCR43DRAFT_511268</name>
</gene>
<dbReference type="InParanoid" id="A0A1X2HLK2"/>
<dbReference type="InterPro" id="IPR011016">
    <property type="entry name" value="Znf_RING-CH"/>
</dbReference>
<evidence type="ECO:0000313" key="11">
    <source>
        <dbReference type="EMBL" id="ORZ00241.1"/>
    </source>
</evidence>
<dbReference type="InterPro" id="IPR001841">
    <property type="entry name" value="Znf_RING"/>
</dbReference>
<organism evidence="11 12">
    <name type="scientific">Syncephalastrum racemosum</name>
    <name type="common">Filamentous fungus</name>
    <dbReference type="NCBI Taxonomy" id="13706"/>
    <lineage>
        <taxon>Eukaryota</taxon>
        <taxon>Fungi</taxon>
        <taxon>Fungi incertae sedis</taxon>
        <taxon>Mucoromycota</taxon>
        <taxon>Mucoromycotina</taxon>
        <taxon>Mucoromycetes</taxon>
        <taxon>Mucorales</taxon>
        <taxon>Syncephalastraceae</taxon>
        <taxon>Syncephalastrum</taxon>
    </lineage>
</organism>
<dbReference type="Gene3D" id="3.30.40.10">
    <property type="entry name" value="Zinc/RING finger domain, C3HC4 (zinc finger)"/>
    <property type="match status" value="1"/>
</dbReference>
<keyword evidence="6 9" id="KW-1133">Transmembrane helix</keyword>
<dbReference type="GO" id="GO:0016020">
    <property type="term" value="C:membrane"/>
    <property type="evidence" value="ECO:0007669"/>
    <property type="project" value="UniProtKB-SubCell"/>
</dbReference>
<dbReference type="Gene3D" id="3.50.30.30">
    <property type="match status" value="1"/>
</dbReference>
<feature type="transmembrane region" description="Helical" evidence="9">
    <location>
        <begin position="113"/>
        <end position="133"/>
    </location>
</feature>
<evidence type="ECO:0000256" key="1">
    <source>
        <dbReference type="ARBA" id="ARBA00004370"/>
    </source>
</evidence>
<dbReference type="Pfam" id="PF02225">
    <property type="entry name" value="PA"/>
    <property type="match status" value="1"/>
</dbReference>
<dbReference type="OrthoDB" id="8062037at2759"/>
<dbReference type="PANTHER" id="PTHR45931">
    <property type="entry name" value="SI:CH211-59O9.10"/>
    <property type="match status" value="1"/>
</dbReference>
<dbReference type="InterPro" id="IPR013083">
    <property type="entry name" value="Znf_RING/FYVE/PHD"/>
</dbReference>
<evidence type="ECO:0000256" key="6">
    <source>
        <dbReference type="ARBA" id="ARBA00022989"/>
    </source>
</evidence>
<evidence type="ECO:0000313" key="12">
    <source>
        <dbReference type="Proteomes" id="UP000242180"/>
    </source>
</evidence>
<evidence type="ECO:0000259" key="10">
    <source>
        <dbReference type="PROSITE" id="PS50089"/>
    </source>
</evidence>
<evidence type="ECO:0000256" key="8">
    <source>
        <dbReference type="PROSITE-ProRule" id="PRU00175"/>
    </source>
</evidence>
<keyword evidence="12" id="KW-1185">Reference proteome</keyword>
<dbReference type="InterPro" id="IPR003137">
    <property type="entry name" value="PA_domain"/>
</dbReference>
<dbReference type="SMART" id="SM00184">
    <property type="entry name" value="RING"/>
    <property type="match status" value="1"/>
</dbReference>
<sequence>MSSFAGNLMEPVDDVTGCSIVLAPSDDWVALIRRGGCSFVDKVHNMQQSGAIAVLVGDPEPSKYATFMTAPDGYNISDIQIPSGFVKKNGYEQLLRFTSRTTPLLVQIHCNRFWLSVALFLCVVFSVLWMISLRRFMRYLYSSGAGQYGQKTMDKDSIERLEIRLYNPAHNDDGVDECAICLENYLSGAALRVLPCNHHFHAACVDAWLMTRRYVCPICKRPALVEVCPKAREHVLPMFVEPHLVAPALAPRRSSDRP</sequence>